<protein>
    <submittedName>
        <fullName evidence="1">Uncharacterized protein</fullName>
    </submittedName>
</protein>
<reference evidence="1" key="1">
    <citation type="submission" date="2017-12" db="EMBL/GenBank/DDBJ databases">
        <authorList>
            <person name="Martens C."/>
            <person name="Dahlstrom E."/>
            <person name="Barbian K."/>
            <person name="Sykora L."/>
            <person name="Ricklefs S."/>
            <person name="Bruno D."/>
            <person name="Anzick I."/>
            <person name="Myles I."/>
            <person name="Datta S.K."/>
        </authorList>
    </citation>
    <scope>NUCLEOTIDE SEQUENCE</scope>
    <source>
        <strain evidence="1">AD2</strain>
    </source>
</reference>
<organism evidence="1">
    <name type="scientific">Roseomonas mucosa</name>
    <dbReference type="NCBI Taxonomy" id="207340"/>
    <lineage>
        <taxon>Bacteria</taxon>
        <taxon>Pseudomonadati</taxon>
        <taxon>Pseudomonadota</taxon>
        <taxon>Alphaproteobacteria</taxon>
        <taxon>Acetobacterales</taxon>
        <taxon>Roseomonadaceae</taxon>
        <taxon>Roseomonas</taxon>
    </lineage>
</organism>
<accession>A0A4Y1N2S4</accession>
<dbReference type="EMBL" id="CP025189">
    <property type="protein sequence ID" value="AWV24576.1"/>
    <property type="molecule type" value="Genomic_DNA"/>
</dbReference>
<sequence>MPDRAGEPSSPADCRCLQSGQGVFLFLRSPALPPAPRDQAAG</sequence>
<proteinExistence type="predicted"/>
<evidence type="ECO:0000313" key="1">
    <source>
        <dbReference type="EMBL" id="AWV24576.1"/>
    </source>
</evidence>
<dbReference type="AlphaFoldDB" id="A0A4Y1N2S4"/>
<name>A0A4Y1N2S4_9PROT</name>
<gene>
    <name evidence="1" type="ORF">RADP37_04644</name>
</gene>